<name>A0A7X4KK01_9BURK</name>
<dbReference type="InterPro" id="IPR008207">
    <property type="entry name" value="Sig_transdc_His_kin_Hpt_dom"/>
</dbReference>
<comment type="caution">
    <text evidence="4">The sequence shown here is derived from an EMBL/GenBank/DDBJ whole genome shotgun (WGS) entry which is preliminary data.</text>
</comment>
<dbReference type="Proteomes" id="UP000469734">
    <property type="component" value="Unassembled WGS sequence"/>
</dbReference>
<protein>
    <submittedName>
        <fullName evidence="4">Phosphotransferase</fullName>
    </submittedName>
</protein>
<dbReference type="EMBL" id="WWCR01000077">
    <property type="protein sequence ID" value="MYM76209.1"/>
    <property type="molecule type" value="Genomic_DNA"/>
</dbReference>
<dbReference type="GO" id="GO:0000160">
    <property type="term" value="P:phosphorelay signal transduction system"/>
    <property type="evidence" value="ECO:0007669"/>
    <property type="project" value="UniProtKB-KW"/>
</dbReference>
<evidence type="ECO:0000256" key="1">
    <source>
        <dbReference type="ARBA" id="ARBA00023012"/>
    </source>
</evidence>
<feature type="domain" description="HPt" evidence="3">
    <location>
        <begin position="20"/>
        <end position="117"/>
    </location>
</feature>
<dbReference type="RefSeq" id="WP_161052662.1">
    <property type="nucleotide sequence ID" value="NZ_WWCR01000077.1"/>
</dbReference>
<sequence>MNAVSYQATDPTVLMRLAGDRATFRALAHTFIEHAPVLFRRLVDALQRCDYPAIGQQSHALKGMTTLVGADRLTALLQALELAARAQRGADANDLGRQFMQVLAEVNACVDDDSIVA</sequence>
<evidence type="ECO:0000259" key="3">
    <source>
        <dbReference type="PROSITE" id="PS50894"/>
    </source>
</evidence>
<accession>A0A7X4KK01</accession>
<evidence type="ECO:0000313" key="5">
    <source>
        <dbReference type="Proteomes" id="UP000469734"/>
    </source>
</evidence>
<feature type="modified residue" description="Phosphohistidine" evidence="2">
    <location>
        <position position="59"/>
    </location>
</feature>
<evidence type="ECO:0000256" key="2">
    <source>
        <dbReference type="PROSITE-ProRule" id="PRU00110"/>
    </source>
</evidence>
<dbReference type="InterPro" id="IPR036641">
    <property type="entry name" value="HPT_dom_sf"/>
</dbReference>
<gene>
    <name evidence="4" type="ORF">GTP56_29015</name>
</gene>
<keyword evidence="1" id="KW-0902">Two-component regulatory system</keyword>
<dbReference type="SUPFAM" id="SSF47226">
    <property type="entry name" value="Histidine-containing phosphotransfer domain, HPT domain"/>
    <property type="match status" value="1"/>
</dbReference>
<keyword evidence="4" id="KW-0808">Transferase</keyword>
<dbReference type="AlphaFoldDB" id="A0A7X4KK01"/>
<keyword evidence="2" id="KW-0597">Phosphoprotein</keyword>
<dbReference type="PROSITE" id="PS50894">
    <property type="entry name" value="HPT"/>
    <property type="match status" value="1"/>
</dbReference>
<reference evidence="4 5" key="1">
    <citation type="submission" date="2019-12" db="EMBL/GenBank/DDBJ databases">
        <title>Novel species isolated from a subtropical stream in China.</title>
        <authorList>
            <person name="Lu H."/>
        </authorList>
    </citation>
    <scope>NUCLEOTIDE SEQUENCE [LARGE SCALE GENOMIC DNA]</scope>
    <source>
        <strain evidence="4 5">FT134W</strain>
    </source>
</reference>
<dbReference type="Pfam" id="PF01627">
    <property type="entry name" value="Hpt"/>
    <property type="match status" value="1"/>
</dbReference>
<evidence type="ECO:0000313" key="4">
    <source>
        <dbReference type="EMBL" id="MYM76209.1"/>
    </source>
</evidence>
<dbReference type="Gene3D" id="1.20.120.160">
    <property type="entry name" value="HPT domain"/>
    <property type="match status" value="1"/>
</dbReference>
<proteinExistence type="predicted"/>
<dbReference type="GO" id="GO:0004672">
    <property type="term" value="F:protein kinase activity"/>
    <property type="evidence" value="ECO:0007669"/>
    <property type="project" value="UniProtKB-ARBA"/>
</dbReference>
<organism evidence="4 5">
    <name type="scientific">Duganella margarita</name>
    <dbReference type="NCBI Taxonomy" id="2692170"/>
    <lineage>
        <taxon>Bacteria</taxon>
        <taxon>Pseudomonadati</taxon>
        <taxon>Pseudomonadota</taxon>
        <taxon>Betaproteobacteria</taxon>
        <taxon>Burkholderiales</taxon>
        <taxon>Oxalobacteraceae</taxon>
        <taxon>Telluria group</taxon>
        <taxon>Duganella</taxon>
    </lineage>
</organism>